<dbReference type="RefSeq" id="WP_132421206.1">
    <property type="nucleotide sequence ID" value="NZ_SMFZ01000001.1"/>
</dbReference>
<evidence type="ECO:0000313" key="2">
    <source>
        <dbReference type="Proteomes" id="UP000295560"/>
    </source>
</evidence>
<dbReference type="Proteomes" id="UP000295560">
    <property type="component" value="Unassembled WGS sequence"/>
</dbReference>
<dbReference type="OrthoDB" id="185939at2"/>
<comment type="caution">
    <text evidence="1">The sequence shown here is derived from an EMBL/GenBank/DDBJ whole genome shotgun (WGS) entry which is preliminary data.</text>
</comment>
<dbReference type="AlphaFoldDB" id="A0A4R1HQD7"/>
<reference evidence="1 2" key="1">
    <citation type="submission" date="2019-03" db="EMBL/GenBank/DDBJ databases">
        <title>Sequencing the genomes of 1000 actinobacteria strains.</title>
        <authorList>
            <person name="Klenk H.-P."/>
        </authorList>
    </citation>
    <scope>NUCLEOTIDE SEQUENCE [LARGE SCALE GENOMIC DNA]</scope>
    <source>
        <strain evidence="1 2">DSM 44969</strain>
    </source>
</reference>
<proteinExistence type="predicted"/>
<evidence type="ECO:0000313" key="1">
    <source>
        <dbReference type="EMBL" id="TCK24804.1"/>
    </source>
</evidence>
<accession>A0A4R1HQD7</accession>
<keyword evidence="2" id="KW-1185">Reference proteome</keyword>
<name>A0A4R1HQD7_PSEEN</name>
<sequence length="192" mass="20015">MDHGLRYELAAVLGRPAVLQTLARALGRGTVVPLEAVGIGLLPITADVARAATAAAMCAFAPSGPDPLPGGSAGAVVRRVALLSGPESGFDRMTPGLAALVEAASVPDRLAYVEADYMARDGRQSSAVWREGRLVTGPLLLGPTEQFVARDAPIAVALRALGVMARGRRDGFLVAGLDRFRSTEDWCRQGGR</sequence>
<gene>
    <name evidence="1" type="ORF">EV378_0597</name>
</gene>
<organism evidence="1 2">
    <name type="scientific">Pseudonocardia endophytica</name>
    <dbReference type="NCBI Taxonomy" id="401976"/>
    <lineage>
        <taxon>Bacteria</taxon>
        <taxon>Bacillati</taxon>
        <taxon>Actinomycetota</taxon>
        <taxon>Actinomycetes</taxon>
        <taxon>Pseudonocardiales</taxon>
        <taxon>Pseudonocardiaceae</taxon>
        <taxon>Pseudonocardia</taxon>
    </lineage>
</organism>
<protein>
    <submittedName>
        <fullName evidence="1">Uncharacterized protein</fullName>
    </submittedName>
</protein>
<dbReference type="EMBL" id="SMFZ01000001">
    <property type="protein sequence ID" value="TCK24804.1"/>
    <property type="molecule type" value="Genomic_DNA"/>
</dbReference>